<evidence type="ECO:0000259" key="7">
    <source>
        <dbReference type="Pfam" id="PF02803"/>
    </source>
</evidence>
<dbReference type="AlphaFoldDB" id="A0A934K8S1"/>
<keyword evidence="2 5" id="KW-0808">Transferase</keyword>
<dbReference type="InterPro" id="IPR002155">
    <property type="entry name" value="Thiolase"/>
</dbReference>
<feature type="active site" description="Proton acceptor" evidence="4">
    <location>
        <position position="340"/>
    </location>
</feature>
<evidence type="ECO:0000313" key="8">
    <source>
        <dbReference type="EMBL" id="MBJ7598708.1"/>
    </source>
</evidence>
<organism evidence="8 9">
    <name type="scientific">Candidatus Nephthysia bennettiae</name>
    <dbReference type="NCBI Taxonomy" id="3127016"/>
    <lineage>
        <taxon>Bacteria</taxon>
        <taxon>Bacillati</taxon>
        <taxon>Candidatus Dormiibacterota</taxon>
        <taxon>Candidatus Dormibacteria</taxon>
        <taxon>Candidatus Dormibacterales</taxon>
        <taxon>Candidatus Dormibacteraceae</taxon>
        <taxon>Candidatus Nephthysia</taxon>
    </lineage>
</organism>
<evidence type="ECO:0000256" key="2">
    <source>
        <dbReference type="ARBA" id="ARBA00022679"/>
    </source>
</evidence>
<evidence type="ECO:0000256" key="5">
    <source>
        <dbReference type="RuleBase" id="RU003557"/>
    </source>
</evidence>
<dbReference type="Pfam" id="PF00108">
    <property type="entry name" value="Thiolase_N"/>
    <property type="match status" value="1"/>
</dbReference>
<evidence type="ECO:0000256" key="4">
    <source>
        <dbReference type="PIRSR" id="PIRSR000429-1"/>
    </source>
</evidence>
<feature type="active site" description="Acyl-thioester intermediate" evidence="4">
    <location>
        <position position="89"/>
    </location>
</feature>
<evidence type="ECO:0000313" key="9">
    <source>
        <dbReference type="Proteomes" id="UP000612893"/>
    </source>
</evidence>
<evidence type="ECO:0000256" key="1">
    <source>
        <dbReference type="ARBA" id="ARBA00010982"/>
    </source>
</evidence>
<keyword evidence="9" id="KW-1185">Reference proteome</keyword>
<evidence type="ECO:0000256" key="3">
    <source>
        <dbReference type="ARBA" id="ARBA00023315"/>
    </source>
</evidence>
<dbReference type="RefSeq" id="WP_338201914.1">
    <property type="nucleotide sequence ID" value="NZ_JAEKNR010000122.1"/>
</dbReference>
<reference evidence="8" key="1">
    <citation type="submission" date="2020-10" db="EMBL/GenBank/DDBJ databases">
        <title>Ca. Dormibacterota MAGs.</title>
        <authorList>
            <person name="Montgomery K."/>
        </authorList>
    </citation>
    <scope>NUCLEOTIDE SEQUENCE [LARGE SCALE GENOMIC DNA]</scope>
    <source>
        <strain evidence="8">SC8812_S17_10</strain>
    </source>
</reference>
<feature type="domain" description="Thiolase C-terminal" evidence="7">
    <location>
        <begin position="262"/>
        <end position="382"/>
    </location>
</feature>
<comment type="caution">
    <text evidence="8">The sequence shown here is derived from an EMBL/GenBank/DDBJ whole genome shotgun (WGS) entry which is preliminary data.</text>
</comment>
<dbReference type="PANTHER" id="PTHR43365">
    <property type="entry name" value="BLR7806 PROTEIN"/>
    <property type="match status" value="1"/>
</dbReference>
<dbReference type="EMBL" id="JAEKNR010000122">
    <property type="protein sequence ID" value="MBJ7598708.1"/>
    <property type="molecule type" value="Genomic_DNA"/>
</dbReference>
<name>A0A934K8S1_9BACT</name>
<dbReference type="PIRSF" id="PIRSF000429">
    <property type="entry name" value="Ac-CoA_Ac_transf"/>
    <property type="match status" value="1"/>
</dbReference>
<dbReference type="FunFam" id="3.40.47.10:FF:000010">
    <property type="entry name" value="Acetyl-CoA acetyltransferase (Thiolase)"/>
    <property type="match status" value="1"/>
</dbReference>
<dbReference type="CDD" id="cd00751">
    <property type="entry name" value="thiolase"/>
    <property type="match status" value="1"/>
</dbReference>
<accession>A0A934K8S1</accession>
<sequence length="386" mass="41234">MREAVIVEAVRTPMGRRNGKLREHHPVVLGSMVLKELMARAGVEPALVEDVVFGCVMQAGEQALNIGRNAWLAAGFPIETTATTVDRQCGSSQQAIHFAANLIQSGIADVTIAGGVESMTRVPMGSTVLQGPGTPFPPELTELYDLVPQGISAELMARKYGISRQEMDEYSVQSHMRAAEATRRGYLTSQIMPVEVPVNGHTEPMTADEGIRPDTTYEKVAALQPAFDPEHSITAGNSSQITDGAAALLLMSGEKARELGLRPRAQIVAQKVVGTDPVLMLEGPIPGTAAVLRQAGLELEDIDLFEINEAFASVVLAWQKMTGADLEKTNVNGGAIAIGHPLGASGARLMNHLLHELERRDLRYGLQAMCCGGGLGTATIIDRRVS</sequence>
<protein>
    <submittedName>
        <fullName evidence="8">Thiolase family protein</fullName>
    </submittedName>
</protein>
<dbReference type="NCBIfam" id="TIGR01930">
    <property type="entry name" value="AcCoA-C-Actrans"/>
    <property type="match status" value="1"/>
</dbReference>
<dbReference type="InterPro" id="IPR020617">
    <property type="entry name" value="Thiolase_C"/>
</dbReference>
<gene>
    <name evidence="8" type="ORF">JF922_11580</name>
</gene>
<dbReference type="Gene3D" id="3.40.47.10">
    <property type="match status" value="2"/>
</dbReference>
<dbReference type="SUPFAM" id="SSF53901">
    <property type="entry name" value="Thiolase-like"/>
    <property type="match status" value="2"/>
</dbReference>
<dbReference type="Proteomes" id="UP000612893">
    <property type="component" value="Unassembled WGS sequence"/>
</dbReference>
<keyword evidence="3 5" id="KW-0012">Acyltransferase</keyword>
<comment type="similarity">
    <text evidence="1 5">Belongs to the thiolase-like superfamily. Thiolase family.</text>
</comment>
<dbReference type="PANTHER" id="PTHR43365:SF1">
    <property type="entry name" value="ACETYL-COA C-ACYLTRANSFERASE"/>
    <property type="match status" value="1"/>
</dbReference>
<dbReference type="GO" id="GO:0003988">
    <property type="term" value="F:acetyl-CoA C-acyltransferase activity"/>
    <property type="evidence" value="ECO:0007669"/>
    <property type="project" value="UniProtKB-ARBA"/>
</dbReference>
<dbReference type="InterPro" id="IPR016039">
    <property type="entry name" value="Thiolase-like"/>
</dbReference>
<proteinExistence type="inferred from homology"/>
<dbReference type="PROSITE" id="PS00737">
    <property type="entry name" value="THIOLASE_2"/>
    <property type="match status" value="1"/>
</dbReference>
<evidence type="ECO:0000259" key="6">
    <source>
        <dbReference type="Pfam" id="PF00108"/>
    </source>
</evidence>
<dbReference type="InterPro" id="IPR020616">
    <property type="entry name" value="Thiolase_N"/>
</dbReference>
<feature type="domain" description="Thiolase N-terminal" evidence="6">
    <location>
        <begin position="5"/>
        <end position="253"/>
    </location>
</feature>
<dbReference type="Pfam" id="PF02803">
    <property type="entry name" value="Thiolase_C"/>
    <property type="match status" value="1"/>
</dbReference>
<feature type="active site" description="Proton acceptor" evidence="4">
    <location>
        <position position="370"/>
    </location>
</feature>
<dbReference type="InterPro" id="IPR020613">
    <property type="entry name" value="Thiolase_CS"/>
</dbReference>